<dbReference type="InParanoid" id="A0A165CMN2"/>
<dbReference type="Proteomes" id="UP000076871">
    <property type="component" value="Unassembled WGS sequence"/>
</dbReference>
<name>A0A165CMN2_9APHY</name>
<dbReference type="RefSeq" id="XP_040760828.1">
    <property type="nucleotide sequence ID" value="XM_040911690.1"/>
</dbReference>
<keyword evidence="2" id="KW-1185">Reference proteome</keyword>
<dbReference type="EMBL" id="KV427647">
    <property type="protein sequence ID" value="KZT03088.1"/>
    <property type="molecule type" value="Genomic_DNA"/>
</dbReference>
<dbReference type="Gene3D" id="3.30.530.20">
    <property type="match status" value="1"/>
</dbReference>
<reference evidence="1 2" key="1">
    <citation type="journal article" date="2016" name="Mol. Biol. Evol.">
        <title>Comparative Genomics of Early-Diverging Mushroom-Forming Fungi Provides Insights into the Origins of Lignocellulose Decay Capabilities.</title>
        <authorList>
            <person name="Nagy L.G."/>
            <person name="Riley R."/>
            <person name="Tritt A."/>
            <person name="Adam C."/>
            <person name="Daum C."/>
            <person name="Floudas D."/>
            <person name="Sun H."/>
            <person name="Yadav J.S."/>
            <person name="Pangilinan J."/>
            <person name="Larsson K.H."/>
            <person name="Matsuura K."/>
            <person name="Barry K."/>
            <person name="Labutti K."/>
            <person name="Kuo R."/>
            <person name="Ohm R.A."/>
            <person name="Bhattacharya S.S."/>
            <person name="Shirouzu T."/>
            <person name="Yoshinaga Y."/>
            <person name="Martin F.M."/>
            <person name="Grigoriev I.V."/>
            <person name="Hibbett D.S."/>
        </authorList>
    </citation>
    <scope>NUCLEOTIDE SEQUENCE [LARGE SCALE GENOMIC DNA]</scope>
    <source>
        <strain evidence="1 2">93-53</strain>
    </source>
</reference>
<dbReference type="SUPFAM" id="SSF55961">
    <property type="entry name" value="Bet v1-like"/>
    <property type="match status" value="1"/>
</dbReference>
<evidence type="ECO:0000313" key="2">
    <source>
        <dbReference type="Proteomes" id="UP000076871"/>
    </source>
</evidence>
<accession>A0A165CMN2</accession>
<dbReference type="InterPro" id="IPR023393">
    <property type="entry name" value="START-like_dom_sf"/>
</dbReference>
<sequence>MRFVAVTHPINPAGEERLTRGQVYEGLKIKARDPMKFISAIASCKVLSEHPTGLLREVQFKGQSALAHEKVEFFPPGAVYFTMVSPTTGELLASITNVISSTPDGELWLTFTFAWGPNGPLDVSEEAVAQEKEREEMGRDAVAHTIKAIRELVKANTFSYTLFE</sequence>
<dbReference type="GeneID" id="63828718"/>
<dbReference type="STRING" id="1314785.A0A165CMN2"/>
<organism evidence="1 2">
    <name type="scientific">Laetiporus sulphureus 93-53</name>
    <dbReference type="NCBI Taxonomy" id="1314785"/>
    <lineage>
        <taxon>Eukaryota</taxon>
        <taxon>Fungi</taxon>
        <taxon>Dikarya</taxon>
        <taxon>Basidiomycota</taxon>
        <taxon>Agaricomycotina</taxon>
        <taxon>Agaricomycetes</taxon>
        <taxon>Polyporales</taxon>
        <taxon>Laetiporus</taxon>
    </lineage>
</organism>
<evidence type="ECO:0000313" key="1">
    <source>
        <dbReference type="EMBL" id="KZT03088.1"/>
    </source>
</evidence>
<dbReference type="Pfam" id="PF08982">
    <property type="entry name" value="AtaL"/>
    <property type="match status" value="1"/>
</dbReference>
<dbReference type="AlphaFoldDB" id="A0A165CMN2"/>
<proteinExistence type="predicted"/>
<protein>
    <submittedName>
        <fullName evidence="1">DUF1857-domain-containing protein</fullName>
    </submittedName>
</protein>
<dbReference type="InterPro" id="IPR015075">
    <property type="entry name" value="AtaL"/>
</dbReference>
<dbReference type="OrthoDB" id="2320332at2759"/>
<gene>
    <name evidence="1" type="ORF">LAESUDRAFT_751850</name>
</gene>